<evidence type="ECO:0000256" key="1">
    <source>
        <dbReference type="SAM" id="Phobius"/>
    </source>
</evidence>
<evidence type="ECO:0000313" key="2">
    <source>
        <dbReference type="EMBL" id="CDQ09970.1"/>
    </source>
</evidence>
<accession>A0A060UNF8</accession>
<keyword evidence="1" id="KW-0812">Transmembrane</keyword>
<proteinExistence type="predicted"/>
<protein>
    <submittedName>
        <fullName evidence="2">Uncharacterized protein</fullName>
    </submittedName>
</protein>
<keyword evidence="1" id="KW-1133">Transmembrane helix</keyword>
<name>A0A060UNF8_9PROT</name>
<dbReference type="AlphaFoldDB" id="A0A060UNF8"/>
<keyword evidence="1" id="KW-0472">Membrane</keyword>
<reference evidence="2" key="1">
    <citation type="submission" date="2014-03" db="EMBL/GenBank/DDBJ databases">
        <authorList>
            <person name="Genoscope - CEA"/>
        </authorList>
    </citation>
    <scope>NUCLEOTIDE SEQUENCE [LARGE SCALE GENOMIC DNA]</scope>
    <source>
        <strain evidence="2">CF27</strain>
    </source>
</reference>
<feature type="transmembrane region" description="Helical" evidence="1">
    <location>
        <begin position="7"/>
        <end position="26"/>
    </location>
</feature>
<organism evidence="2">
    <name type="scientific">Acidithiobacillus ferrivorans</name>
    <dbReference type="NCBI Taxonomy" id="160808"/>
    <lineage>
        <taxon>Bacteria</taxon>
        <taxon>Pseudomonadati</taxon>
        <taxon>Pseudomonadota</taxon>
        <taxon>Acidithiobacillia</taxon>
        <taxon>Acidithiobacillales</taxon>
        <taxon>Acidithiobacillaceae</taxon>
        <taxon>Acidithiobacillus</taxon>
    </lineage>
</organism>
<dbReference type="EMBL" id="CCCS020000031">
    <property type="protein sequence ID" value="CDQ09970.1"/>
    <property type="molecule type" value="Genomic_DNA"/>
</dbReference>
<gene>
    <name evidence="2" type="ORF">AFERRI_370074</name>
</gene>
<sequence>MQNAKAACNSFIVFDCVFIFFLVQIIV</sequence>
<comment type="caution">
    <text evidence="2">The sequence shown here is derived from an EMBL/GenBank/DDBJ whole genome shotgun (WGS) entry which is preliminary data.</text>
</comment>
<reference evidence="2" key="2">
    <citation type="submission" date="2014-07" db="EMBL/GenBank/DDBJ databases">
        <title>Initial genome analysis of the psychrotolerant acidophile Acidithiobacillus ferrivorans CF27: insights into iron and sulfur oxidation pathways and into biofilm formation.</title>
        <authorList>
            <person name="Talla E."/>
            <person name="Hedrich S."/>
            <person name="Mangenot S."/>
            <person name="Ji B."/>
            <person name="Johnson D.B."/>
            <person name="Barbe V."/>
            <person name="Bonnefoy V."/>
        </authorList>
    </citation>
    <scope>NUCLEOTIDE SEQUENCE [LARGE SCALE GENOMIC DNA]</scope>
    <source>
        <strain evidence="2">CF27</strain>
    </source>
</reference>